<proteinExistence type="inferred from homology"/>
<comment type="similarity">
    <text evidence="18">Belongs to the NnrE/AIBP family.</text>
</comment>
<evidence type="ECO:0000256" key="6">
    <source>
        <dbReference type="ARBA" id="ARBA00022741"/>
    </source>
</evidence>
<dbReference type="InterPro" id="IPR004443">
    <property type="entry name" value="YjeF_N_dom"/>
</dbReference>
<dbReference type="SUPFAM" id="SSF64153">
    <property type="entry name" value="YjeF N-terminal domain-like"/>
    <property type="match status" value="1"/>
</dbReference>
<dbReference type="InterPro" id="IPR000631">
    <property type="entry name" value="CARKD"/>
</dbReference>
<evidence type="ECO:0000256" key="7">
    <source>
        <dbReference type="ARBA" id="ARBA00022840"/>
    </source>
</evidence>
<comment type="catalytic activity">
    <reaction evidence="16 17 19">
        <text>(6S)-NADPHX + ADP = AMP + phosphate + NADPH + H(+)</text>
        <dbReference type="Rhea" id="RHEA:32235"/>
        <dbReference type="ChEBI" id="CHEBI:15378"/>
        <dbReference type="ChEBI" id="CHEBI:43474"/>
        <dbReference type="ChEBI" id="CHEBI:57783"/>
        <dbReference type="ChEBI" id="CHEBI:64076"/>
        <dbReference type="ChEBI" id="CHEBI:456215"/>
        <dbReference type="ChEBI" id="CHEBI:456216"/>
        <dbReference type="EC" id="4.2.1.136"/>
    </reaction>
</comment>
<dbReference type="InterPro" id="IPR030677">
    <property type="entry name" value="Nnr"/>
</dbReference>
<keyword evidence="7 17" id="KW-0067">ATP-binding</keyword>
<dbReference type="NCBIfam" id="TIGR00197">
    <property type="entry name" value="yjeF_nterm"/>
    <property type="match status" value="1"/>
</dbReference>
<feature type="binding site" evidence="17">
    <location>
        <begin position="453"/>
        <end position="457"/>
    </location>
    <ligand>
        <name>AMP</name>
        <dbReference type="ChEBI" id="CHEBI:456215"/>
    </ligand>
</feature>
<evidence type="ECO:0000313" key="24">
    <source>
        <dbReference type="Proteomes" id="UP000364291"/>
    </source>
</evidence>
<comment type="caution">
    <text evidence="18">Lacks conserved residue(s) required for the propagation of feature annotation.</text>
</comment>
<reference evidence="23 24" key="1">
    <citation type="submission" date="2019-08" db="EMBL/GenBank/DDBJ databases">
        <authorList>
            <person name="Peeters C."/>
        </authorList>
    </citation>
    <scope>NUCLEOTIDE SEQUENCE [LARGE SCALE GENOMIC DNA]</scope>
    <source>
        <strain evidence="23 24">LMG 18089</strain>
    </source>
</reference>
<feature type="binding site" evidence="17">
    <location>
        <position position="362"/>
    </location>
    <ligand>
        <name>(6S)-NADPHX</name>
        <dbReference type="ChEBI" id="CHEBI:64076"/>
    </ligand>
</feature>
<comment type="function">
    <text evidence="14 19">Bifunctional enzyme that catalyzes the epimerization of the S- and R-forms of NAD(P)HX and the dehydration of the S-form of NAD(P)HX at the expense of ADP, which is converted to AMP. This allows the repair of both epimers of NAD(P)HX, a damaged form of NAD(P)H that is a result of enzymatic or heat-dependent hydration.</text>
</comment>
<dbReference type="InterPro" id="IPR036652">
    <property type="entry name" value="YjeF_N_dom_sf"/>
</dbReference>
<evidence type="ECO:0000259" key="21">
    <source>
        <dbReference type="PROSITE" id="PS51383"/>
    </source>
</evidence>
<evidence type="ECO:0000256" key="20">
    <source>
        <dbReference type="SAM" id="MobiDB-lite"/>
    </source>
</evidence>
<dbReference type="Gene3D" id="3.40.1190.20">
    <property type="match status" value="1"/>
</dbReference>
<dbReference type="HAMAP" id="MF_01966">
    <property type="entry name" value="NADHX_epimerase"/>
    <property type="match status" value="1"/>
</dbReference>
<keyword evidence="10 17" id="KW-0520">NAD</keyword>
<dbReference type="PROSITE" id="PS01050">
    <property type="entry name" value="YJEF_C_2"/>
    <property type="match status" value="1"/>
</dbReference>
<dbReference type="SUPFAM" id="SSF53613">
    <property type="entry name" value="Ribokinase-like"/>
    <property type="match status" value="1"/>
</dbReference>
<evidence type="ECO:0000256" key="14">
    <source>
        <dbReference type="ARBA" id="ARBA00025153"/>
    </source>
</evidence>
<feature type="domain" description="YjeF C-terminal" evidence="21">
    <location>
        <begin position="271"/>
        <end position="542"/>
    </location>
</feature>
<keyword evidence="9 18" id="KW-0630">Potassium</keyword>
<keyword evidence="11 18" id="KW-0413">Isomerase</keyword>
<dbReference type="EC" id="4.2.1.136" evidence="19"/>
<evidence type="ECO:0000256" key="13">
    <source>
        <dbReference type="ARBA" id="ARBA00023268"/>
    </source>
</evidence>
<dbReference type="HAMAP" id="MF_01965">
    <property type="entry name" value="NADHX_dehydratase"/>
    <property type="match status" value="1"/>
</dbReference>
<dbReference type="GO" id="GO:0110051">
    <property type="term" value="P:metabolite repair"/>
    <property type="evidence" value="ECO:0007669"/>
    <property type="project" value="TreeGrafter"/>
</dbReference>
<comment type="catalytic activity">
    <reaction evidence="2 18 19">
        <text>(6R)-NADPHX = (6S)-NADPHX</text>
        <dbReference type="Rhea" id="RHEA:32227"/>
        <dbReference type="ChEBI" id="CHEBI:64076"/>
        <dbReference type="ChEBI" id="CHEBI:64077"/>
        <dbReference type="EC" id="5.1.99.6"/>
    </reaction>
</comment>
<feature type="compositionally biased region" description="Polar residues" evidence="20">
    <location>
        <begin position="1"/>
        <end position="16"/>
    </location>
</feature>
<evidence type="ECO:0000256" key="19">
    <source>
        <dbReference type="PIRNR" id="PIRNR017184"/>
    </source>
</evidence>
<feature type="binding site" evidence="18">
    <location>
        <position position="199"/>
    </location>
    <ligand>
        <name>(6S)-NADPHX</name>
        <dbReference type="ChEBI" id="CHEBI:64076"/>
    </ligand>
</feature>
<comment type="function">
    <text evidence="18">Catalyzes the epimerization of the S- and R-forms of NAD(P)HX, a damaged form of NAD(P)H that is a result of enzymatic or heat-dependent hydration. This is a prerequisite for the S-specific NAD(P)H-hydrate dehydratase to allow the repair of both epimers of NAD(P)HX.</text>
</comment>
<feature type="binding site" evidence="18">
    <location>
        <begin position="167"/>
        <end position="173"/>
    </location>
    <ligand>
        <name>(6S)-NADPHX</name>
        <dbReference type="ChEBI" id="CHEBI:64076"/>
    </ligand>
</feature>
<organism evidence="23 24">
    <name type="scientific">Pandoraea apista</name>
    <dbReference type="NCBI Taxonomy" id="93218"/>
    <lineage>
        <taxon>Bacteria</taxon>
        <taxon>Pseudomonadati</taxon>
        <taxon>Pseudomonadota</taxon>
        <taxon>Betaproteobacteria</taxon>
        <taxon>Burkholderiales</taxon>
        <taxon>Burkholderiaceae</taxon>
        <taxon>Pandoraea</taxon>
    </lineage>
</organism>
<evidence type="ECO:0000313" key="23">
    <source>
        <dbReference type="EMBL" id="VVG71376.1"/>
    </source>
</evidence>
<dbReference type="PANTHER" id="PTHR12592:SF0">
    <property type="entry name" value="ATP-DEPENDENT (S)-NAD(P)H-HYDRATE DEHYDRATASE"/>
    <property type="match status" value="1"/>
</dbReference>
<dbReference type="EMBL" id="CABPSX010000004">
    <property type="protein sequence ID" value="VVG71376.1"/>
    <property type="molecule type" value="Genomic_DNA"/>
</dbReference>
<dbReference type="PANTHER" id="PTHR12592">
    <property type="entry name" value="ATP-DEPENDENT (S)-NAD(P)H-HYDRATE DEHYDRATASE FAMILY MEMBER"/>
    <property type="match status" value="1"/>
</dbReference>
<dbReference type="OrthoDB" id="9806925at2"/>
<protein>
    <recommendedName>
        <fullName evidence="19">Bifunctional NAD(P)H-hydrate repair enzyme</fullName>
    </recommendedName>
    <alternativeName>
        <fullName evidence="19">Nicotinamide nucleotide repair protein</fullName>
    </alternativeName>
    <domain>
        <recommendedName>
            <fullName evidence="19">ADP-dependent (S)-NAD(P)H-hydrate dehydratase</fullName>
            <ecNumber evidence="19">4.2.1.136</ecNumber>
        </recommendedName>
        <alternativeName>
            <fullName evidence="19">ADP-dependent NAD(P)HX dehydratase</fullName>
        </alternativeName>
    </domain>
    <domain>
        <recommendedName>
            <fullName evidence="19">NAD(P)H-hydrate epimerase</fullName>
            <ecNumber evidence="19">5.1.99.6</ecNumber>
        </recommendedName>
    </domain>
</protein>
<comment type="similarity">
    <text evidence="17">Belongs to the NnrD/CARKD family.</text>
</comment>
<keyword evidence="12 17" id="KW-0456">Lyase</keyword>
<comment type="similarity">
    <text evidence="3 19">In the N-terminal section; belongs to the NnrE/AIBP family.</text>
</comment>
<feature type="binding site" evidence="17">
    <location>
        <position position="306"/>
    </location>
    <ligand>
        <name>(6S)-NADPHX</name>
        <dbReference type="ChEBI" id="CHEBI:64076"/>
    </ligand>
</feature>
<evidence type="ECO:0000256" key="10">
    <source>
        <dbReference type="ARBA" id="ARBA00023027"/>
    </source>
</evidence>
<evidence type="ECO:0000256" key="9">
    <source>
        <dbReference type="ARBA" id="ARBA00022958"/>
    </source>
</evidence>
<comment type="subunit">
    <text evidence="17">Homotetramer.</text>
</comment>
<dbReference type="Pfam" id="PF03853">
    <property type="entry name" value="YjeF_N"/>
    <property type="match status" value="1"/>
</dbReference>
<feature type="binding site" evidence="17">
    <location>
        <position position="416"/>
    </location>
    <ligand>
        <name>(6S)-NADPHX</name>
        <dbReference type="ChEBI" id="CHEBI:64076"/>
    </ligand>
</feature>
<evidence type="ECO:0000256" key="17">
    <source>
        <dbReference type="HAMAP-Rule" id="MF_01965"/>
    </source>
</evidence>
<comment type="catalytic activity">
    <reaction evidence="1 18 19">
        <text>(6R)-NADHX = (6S)-NADHX</text>
        <dbReference type="Rhea" id="RHEA:32215"/>
        <dbReference type="ChEBI" id="CHEBI:64074"/>
        <dbReference type="ChEBI" id="CHEBI:64075"/>
        <dbReference type="EC" id="5.1.99.6"/>
    </reaction>
</comment>
<evidence type="ECO:0000256" key="16">
    <source>
        <dbReference type="ARBA" id="ARBA00049209"/>
    </source>
</evidence>
<evidence type="ECO:0000256" key="4">
    <source>
        <dbReference type="ARBA" id="ARBA00009524"/>
    </source>
</evidence>
<evidence type="ECO:0000256" key="2">
    <source>
        <dbReference type="ARBA" id="ARBA00000909"/>
    </source>
</evidence>
<evidence type="ECO:0000256" key="18">
    <source>
        <dbReference type="HAMAP-Rule" id="MF_01966"/>
    </source>
</evidence>
<name>A0A5E5P3W0_9BURK</name>
<dbReference type="EC" id="5.1.99.6" evidence="19"/>
<dbReference type="RefSeq" id="WP_094069061.1">
    <property type="nucleotide sequence ID" value="NZ_CABPSX010000004.1"/>
</dbReference>
<dbReference type="InterPro" id="IPR029056">
    <property type="entry name" value="Ribokinase-like"/>
</dbReference>
<feature type="region of interest" description="Disordered" evidence="20">
    <location>
        <begin position="548"/>
        <end position="570"/>
    </location>
</feature>
<evidence type="ECO:0000256" key="15">
    <source>
        <dbReference type="ARBA" id="ARBA00048238"/>
    </source>
</evidence>
<feature type="binding site" evidence="17">
    <location>
        <position position="481"/>
    </location>
    <ligand>
        <name>AMP</name>
        <dbReference type="ChEBI" id="CHEBI:456215"/>
    </ligand>
</feature>
<evidence type="ECO:0000256" key="1">
    <source>
        <dbReference type="ARBA" id="ARBA00000013"/>
    </source>
</evidence>
<dbReference type="GO" id="GO:0046496">
    <property type="term" value="P:nicotinamide nucleotide metabolic process"/>
    <property type="evidence" value="ECO:0007669"/>
    <property type="project" value="UniProtKB-UniRule"/>
</dbReference>
<comment type="cofactor">
    <cofactor evidence="18 19">
        <name>K(+)</name>
        <dbReference type="ChEBI" id="CHEBI:29103"/>
    </cofactor>
    <text evidence="18 19">Binds 1 potassium ion per subunit.</text>
</comment>
<dbReference type="InterPro" id="IPR017953">
    <property type="entry name" value="Carbohydrate_kinase_pred_CS"/>
</dbReference>
<sequence>MSDSLRVNVPANTASPSPLARVPAPRSEVPLGPACATVALDLYLPGTLRDVERTAAAARPAHALMARAGAAVAEWLYGRLPALASAGRQPVLILAGPGNNGGDAYVAACELHRRGVLVEVWQLAPPTADDARWALANALAAGVTVRAAPDIWPAASAYAWIVDGLFGIGLSRPLEGAAAALVETIAYAHRQGTPVLAIDIPSGLAAATGVAAGSVIRADVTMAMLGACPGLFTGDGRDYAGEVLVATLDADDALTAVRTALPDGSLITTSAPNAFLAHLPQRHHATHKGSYGSLAVLGGHEGMVGAPLLSSRTALMTGAGRVYVGFVAHDAPAWDPVHPELMLRHAENLDLATMQAVAVGPGLGTSAASAACLSRALALDHTPLVIDADALNLLAAEPALAERVRRRAGPTVLTPHPLEAARLAGCDVARIQSDRLASARALAQHFGATIVLKGSGSIVDDGTHAWINTTGNAGLATAGTGDVLTGAIGALLAQGMPATQAALAAVWLHGRAAERCVCAGAGPAGLTASELLPAIRAELADLLNEVTPVTPLTQSPGGSRTDPPLKRHIP</sequence>
<dbReference type="GO" id="GO:0005524">
    <property type="term" value="F:ATP binding"/>
    <property type="evidence" value="ECO:0007669"/>
    <property type="project" value="UniProtKB-UniRule"/>
</dbReference>
<dbReference type="CDD" id="cd01171">
    <property type="entry name" value="YXKO-related"/>
    <property type="match status" value="1"/>
</dbReference>
<feature type="binding site" evidence="18">
    <location>
        <begin position="99"/>
        <end position="103"/>
    </location>
    <ligand>
        <name>(6S)-NADPHX</name>
        <dbReference type="ChEBI" id="CHEBI:64076"/>
    </ligand>
</feature>
<comment type="catalytic activity">
    <reaction evidence="15 17 19">
        <text>(6S)-NADHX + ADP = AMP + phosphate + NADH + H(+)</text>
        <dbReference type="Rhea" id="RHEA:32223"/>
        <dbReference type="ChEBI" id="CHEBI:15378"/>
        <dbReference type="ChEBI" id="CHEBI:43474"/>
        <dbReference type="ChEBI" id="CHEBI:57945"/>
        <dbReference type="ChEBI" id="CHEBI:64074"/>
        <dbReference type="ChEBI" id="CHEBI:456215"/>
        <dbReference type="ChEBI" id="CHEBI:456216"/>
        <dbReference type="EC" id="4.2.1.136"/>
    </reaction>
</comment>
<dbReference type="Proteomes" id="UP000364291">
    <property type="component" value="Unassembled WGS sequence"/>
</dbReference>
<feature type="binding site" evidence="17">
    <location>
        <position position="482"/>
    </location>
    <ligand>
        <name>(6S)-NADPHX</name>
        <dbReference type="ChEBI" id="CHEBI:64076"/>
    </ligand>
</feature>
<evidence type="ECO:0000256" key="8">
    <source>
        <dbReference type="ARBA" id="ARBA00022857"/>
    </source>
</evidence>
<evidence type="ECO:0000256" key="3">
    <source>
        <dbReference type="ARBA" id="ARBA00006001"/>
    </source>
</evidence>
<dbReference type="AlphaFoldDB" id="A0A5E5P3W0"/>
<keyword evidence="5 18" id="KW-0479">Metal-binding</keyword>
<comment type="cofactor">
    <cofactor evidence="17">
        <name>Mg(2+)</name>
        <dbReference type="ChEBI" id="CHEBI:18420"/>
    </cofactor>
</comment>
<feature type="binding site" evidence="18">
    <location>
        <position position="100"/>
    </location>
    <ligand>
        <name>K(+)</name>
        <dbReference type="ChEBI" id="CHEBI:29103"/>
    </ligand>
</feature>
<dbReference type="GO" id="GO:0052856">
    <property type="term" value="F:NAD(P)HX epimerase activity"/>
    <property type="evidence" value="ECO:0007669"/>
    <property type="project" value="UniProtKB-UniRule"/>
</dbReference>
<gene>
    <name evidence="17" type="primary">nnrD</name>
    <name evidence="18" type="synonym">nnrE</name>
    <name evidence="23" type="ORF">PAP18089_02351</name>
</gene>
<dbReference type="GO" id="GO:0052855">
    <property type="term" value="F:ADP-dependent NAD(P)H-hydrate dehydratase activity"/>
    <property type="evidence" value="ECO:0007669"/>
    <property type="project" value="UniProtKB-UniRule"/>
</dbReference>
<feature type="region of interest" description="Disordered" evidence="20">
    <location>
        <begin position="1"/>
        <end position="23"/>
    </location>
</feature>
<feature type="binding site" evidence="18">
    <location>
        <position position="163"/>
    </location>
    <ligand>
        <name>K(+)</name>
        <dbReference type="ChEBI" id="CHEBI:29103"/>
    </ligand>
</feature>
<dbReference type="Gene3D" id="3.40.50.10260">
    <property type="entry name" value="YjeF N-terminal domain"/>
    <property type="match status" value="1"/>
</dbReference>
<dbReference type="NCBIfam" id="TIGR00196">
    <property type="entry name" value="yjeF_cterm"/>
    <property type="match status" value="1"/>
</dbReference>
<dbReference type="GO" id="GO:0046872">
    <property type="term" value="F:metal ion binding"/>
    <property type="evidence" value="ECO:0007669"/>
    <property type="project" value="UniProtKB-UniRule"/>
</dbReference>
<dbReference type="PROSITE" id="PS51385">
    <property type="entry name" value="YJEF_N"/>
    <property type="match status" value="1"/>
</dbReference>
<accession>A0A5E5P3W0</accession>
<dbReference type="PROSITE" id="PS51383">
    <property type="entry name" value="YJEF_C_3"/>
    <property type="match status" value="1"/>
</dbReference>
<comment type="function">
    <text evidence="17">Catalyzes the dehydration of the S-form of NAD(P)HX at the expense of ADP, which is converted to AMP. Together with NAD(P)HX epimerase, which catalyzes the epimerization of the S- and R-forms, the enzyme allows the repair of both epimers of NAD(P)HX, a damaged form of NAD(P)H that is a result of enzymatic or heat-dependent hydration.</text>
</comment>
<dbReference type="PIRSF" id="PIRSF017184">
    <property type="entry name" value="Nnr"/>
    <property type="match status" value="1"/>
</dbReference>
<keyword evidence="13" id="KW-0511">Multifunctional enzyme</keyword>
<keyword evidence="8 17" id="KW-0521">NADP</keyword>
<evidence type="ECO:0000259" key="22">
    <source>
        <dbReference type="PROSITE" id="PS51385"/>
    </source>
</evidence>
<comment type="similarity">
    <text evidence="4 19">In the C-terminal section; belongs to the NnrD/CARKD family.</text>
</comment>
<evidence type="ECO:0000256" key="5">
    <source>
        <dbReference type="ARBA" id="ARBA00022723"/>
    </source>
</evidence>
<evidence type="ECO:0000256" key="12">
    <source>
        <dbReference type="ARBA" id="ARBA00023239"/>
    </source>
</evidence>
<dbReference type="Pfam" id="PF01256">
    <property type="entry name" value="Carb_kinase"/>
    <property type="match status" value="1"/>
</dbReference>
<feature type="domain" description="YjeF N-terminal" evidence="22">
    <location>
        <begin position="48"/>
        <end position="256"/>
    </location>
</feature>
<feature type="binding site" evidence="18">
    <location>
        <position position="202"/>
    </location>
    <ligand>
        <name>K(+)</name>
        <dbReference type="ChEBI" id="CHEBI:29103"/>
    </ligand>
</feature>
<evidence type="ECO:0000256" key="11">
    <source>
        <dbReference type="ARBA" id="ARBA00023235"/>
    </source>
</evidence>
<keyword evidence="6 17" id="KW-0547">Nucleotide-binding</keyword>